<protein>
    <submittedName>
        <fullName evidence="1">Uncharacterized protein</fullName>
    </submittedName>
</protein>
<dbReference type="EMBL" id="LROM01000078">
    <property type="protein sequence ID" value="OFA01875.1"/>
    <property type="molecule type" value="Genomic_DNA"/>
</dbReference>
<dbReference type="NCBIfam" id="NF040493">
    <property type="entry name" value="TA_anti_VapB"/>
    <property type="match status" value="1"/>
</dbReference>
<organism evidence="1 2">
    <name type="scientific">Duganella phyllosphaerae</name>
    <dbReference type="NCBI Taxonomy" id="762836"/>
    <lineage>
        <taxon>Bacteria</taxon>
        <taxon>Pseudomonadati</taxon>
        <taxon>Pseudomonadota</taxon>
        <taxon>Betaproteobacteria</taxon>
        <taxon>Burkholderiales</taxon>
        <taxon>Oxalobacteraceae</taxon>
        <taxon>Telluria group</taxon>
        <taxon>Duganella</taxon>
    </lineage>
</organism>
<name>A0A1E7WQX6_9BURK</name>
<accession>A0A1E7WQX6</accession>
<evidence type="ECO:0000313" key="2">
    <source>
        <dbReference type="Proteomes" id="UP000175989"/>
    </source>
</evidence>
<reference evidence="2" key="1">
    <citation type="journal article" date="2016" name="Front. Microbiol.">
        <title>Molecular Keys to the Janthinobacterium and Duganella spp. Interaction with the Plant Pathogen Fusarium graminearum.</title>
        <authorList>
            <person name="Haack F.S."/>
            <person name="Poehlein A."/>
            <person name="Kroger C."/>
            <person name="Voigt C.A."/>
            <person name="Piepenbring M."/>
            <person name="Bode H.B."/>
            <person name="Daniel R."/>
            <person name="Schafer W."/>
            <person name="Streit W.R."/>
        </authorList>
    </citation>
    <scope>NUCLEOTIDE SEQUENCE [LARGE SCALE GENOMIC DNA]</scope>
    <source>
        <strain evidence="2">T54</strain>
    </source>
</reference>
<dbReference type="PATRIC" id="fig|762836.4.peg.2179"/>
<dbReference type="AlphaFoldDB" id="A0A1E7WQX6"/>
<proteinExistence type="predicted"/>
<dbReference type="Gene3D" id="2.10.260.10">
    <property type="match status" value="1"/>
</dbReference>
<dbReference type="InterPro" id="IPR037914">
    <property type="entry name" value="SpoVT-AbrB_sf"/>
</dbReference>
<dbReference type="OrthoDB" id="9810009at2"/>
<keyword evidence="2" id="KW-1185">Reference proteome</keyword>
<sequence length="79" mass="8868">MHSTKAFKAGNSQAVKIPAELAFKNTELDLEIEKIGEALRIRPAPKKSLANVLRKFARFSPDFLAEGRGSQEQEDREKL</sequence>
<dbReference type="Proteomes" id="UP000175989">
    <property type="component" value="Unassembled WGS sequence"/>
</dbReference>
<dbReference type="InterPro" id="IPR047976">
    <property type="entry name" value="Anti_VapB2-like"/>
</dbReference>
<comment type="caution">
    <text evidence="1">The sequence shown here is derived from an EMBL/GenBank/DDBJ whole genome shotgun (WGS) entry which is preliminary data.</text>
</comment>
<dbReference type="RefSeq" id="WP_070247817.1">
    <property type="nucleotide sequence ID" value="NZ_LROM01000078.1"/>
</dbReference>
<dbReference type="SUPFAM" id="SSF89447">
    <property type="entry name" value="AbrB/MazE/MraZ-like"/>
    <property type="match status" value="1"/>
</dbReference>
<gene>
    <name evidence="1" type="ORF">DUPY_21030</name>
</gene>
<evidence type="ECO:0000313" key="1">
    <source>
        <dbReference type="EMBL" id="OFA01875.1"/>
    </source>
</evidence>